<dbReference type="EMBL" id="JACETU010000006">
    <property type="protein sequence ID" value="KAF7426261.1"/>
    <property type="molecule type" value="Genomic_DNA"/>
</dbReference>
<dbReference type="Proteomes" id="UP000623687">
    <property type="component" value="Unassembled WGS sequence"/>
</dbReference>
<name>A0A8H6ZT06_PLEOS</name>
<protein>
    <submittedName>
        <fullName evidence="1">Uncharacterized protein</fullName>
    </submittedName>
</protein>
<accession>A0A8H6ZT06</accession>
<keyword evidence="2" id="KW-1185">Reference proteome</keyword>
<reference evidence="1" key="1">
    <citation type="submission" date="2019-07" db="EMBL/GenBank/DDBJ databases">
        <authorList>
            <person name="Palmer J.M."/>
        </authorList>
    </citation>
    <scope>NUCLEOTIDE SEQUENCE</scope>
    <source>
        <strain evidence="1">PC9</strain>
    </source>
</reference>
<gene>
    <name evidence="1" type="ORF">PC9H_008629</name>
</gene>
<dbReference type="RefSeq" id="XP_036629565.1">
    <property type="nucleotide sequence ID" value="XM_036778137.1"/>
</dbReference>
<dbReference type="AlphaFoldDB" id="A0A8H6ZT06"/>
<organism evidence="1 2">
    <name type="scientific">Pleurotus ostreatus</name>
    <name type="common">Oyster mushroom</name>
    <name type="synonym">White-rot fungus</name>
    <dbReference type="NCBI Taxonomy" id="5322"/>
    <lineage>
        <taxon>Eukaryota</taxon>
        <taxon>Fungi</taxon>
        <taxon>Dikarya</taxon>
        <taxon>Basidiomycota</taxon>
        <taxon>Agaricomycotina</taxon>
        <taxon>Agaricomycetes</taxon>
        <taxon>Agaricomycetidae</taxon>
        <taxon>Agaricales</taxon>
        <taxon>Pleurotineae</taxon>
        <taxon>Pleurotaceae</taxon>
        <taxon>Pleurotus</taxon>
    </lineage>
</organism>
<evidence type="ECO:0000313" key="2">
    <source>
        <dbReference type="Proteomes" id="UP000623687"/>
    </source>
</evidence>
<evidence type="ECO:0000313" key="1">
    <source>
        <dbReference type="EMBL" id="KAF7426261.1"/>
    </source>
</evidence>
<proteinExistence type="predicted"/>
<dbReference type="VEuPathDB" id="FungiDB:PC9H_008629"/>
<sequence>MDAEIPRVSDTQCSYSMLTVELVQKLKNARITFASSIDSSEGLRLDVCNSLPTPFPRRYMQSSCWLFLASTSELSVKHNTQIRHPTTTIAPPLRCG</sequence>
<dbReference type="GeneID" id="59378447"/>
<comment type="caution">
    <text evidence="1">The sequence shown here is derived from an EMBL/GenBank/DDBJ whole genome shotgun (WGS) entry which is preliminary data.</text>
</comment>